<keyword evidence="4" id="KW-0663">Pyridoxal phosphate</keyword>
<evidence type="ECO:0000256" key="3">
    <source>
        <dbReference type="ARBA" id="ARBA00022679"/>
    </source>
</evidence>
<dbReference type="RefSeq" id="WP_002657427.1">
    <property type="nucleotide sequence ID" value="NZ_JH719942.1"/>
</dbReference>
<dbReference type="InterPro" id="IPR015424">
    <property type="entry name" value="PyrdxlP-dep_Trfase"/>
</dbReference>
<evidence type="ECO:0000259" key="5">
    <source>
        <dbReference type="Pfam" id="PF00155"/>
    </source>
</evidence>
<sequence length="389" mass="44374">MPSSNFDIYELLPRRSRKILNNRRRARYHSLPRHCLRMEQNESPWGSLGSEQDYSQYPDPQCQLLCEEAAEFYGLKKEQIIAGNGGSALIDLIFRVFCQNDKDHILSFSPIAPEVRHLADLNGSHLELLPLNEDHQISLFKLRAELRKEVKILFLSHPNPISGRCLRGIDIVDAIEGFKGLVVLDERQLNYQQDLSLLPYLKDFPNLVIIRSFSSLWGLAGLRLGLAFGSAELIEILQKMQRPFSVNSMAQAAAVKAMRLPAQKDRVLEQTLEQRKILIEKLDQLPLVQEVFLSNSNCILFKVKEGQKTYEYLQSEGIEVFPAFQIDKNLEHCIRISVGQEEQNKRLIKALKDMPSKTSLRHKIMKQVGQGLKNASLILGMGVFKKIIG</sequence>
<dbReference type="GO" id="GO:0030170">
    <property type="term" value="F:pyridoxal phosphate binding"/>
    <property type="evidence" value="ECO:0007669"/>
    <property type="project" value="InterPro"/>
</dbReference>
<gene>
    <name evidence="6" type="ORF">SapgrDRAFT_0720</name>
</gene>
<dbReference type="GO" id="GO:0008483">
    <property type="term" value="F:transaminase activity"/>
    <property type="evidence" value="ECO:0007669"/>
    <property type="project" value="UniProtKB-KW"/>
</dbReference>
<proteinExistence type="predicted"/>
<name>J1I2D5_9BACT</name>
<reference evidence="7" key="1">
    <citation type="journal article" date="2012" name="Stand. Genomic Sci.">
        <title>Permanent draft genome sequence of the gliding predator Saprospira grandis strain Sa g1 (= HR1).</title>
        <authorList>
            <person name="Mavromatis K."/>
            <person name="Chertkov O."/>
            <person name="Lapidus A."/>
            <person name="Nolan M."/>
            <person name="Lucas S."/>
            <person name="Tice H."/>
            <person name="Del Rio T.G."/>
            <person name="Cheng J.F."/>
            <person name="Han C."/>
            <person name="Tapia R."/>
            <person name="Bruce D."/>
            <person name="Goodwin L.A."/>
            <person name="Pitluck S."/>
            <person name="Huntemann M."/>
            <person name="Liolios K."/>
            <person name="Pagani I."/>
            <person name="Ivanova N."/>
            <person name="Mikhailova N."/>
            <person name="Pati A."/>
            <person name="Chen A."/>
            <person name="Palaniappan K."/>
            <person name="Land M."/>
            <person name="Brambilla E.M."/>
            <person name="Rohde M."/>
            <person name="Spring S."/>
            <person name="Goker M."/>
            <person name="Detter J.C."/>
            <person name="Bristow J."/>
            <person name="Eisen J.A."/>
            <person name="Markowitz V."/>
            <person name="Hugenholtz P."/>
            <person name="Kyrpides N.C."/>
            <person name="Klenk H.P."/>
            <person name="Woyke T."/>
        </authorList>
    </citation>
    <scope>NUCLEOTIDE SEQUENCE [LARGE SCALE GENOMIC DNA]</scope>
    <source>
        <strain evidence="7">DSM 2844</strain>
    </source>
</reference>
<keyword evidence="3 6" id="KW-0808">Transferase</keyword>
<feature type="domain" description="Aminotransferase class I/classII large" evidence="5">
    <location>
        <begin position="42"/>
        <end position="351"/>
    </location>
</feature>
<evidence type="ECO:0000313" key="6">
    <source>
        <dbReference type="EMBL" id="EJF52463.1"/>
    </source>
</evidence>
<evidence type="ECO:0000256" key="1">
    <source>
        <dbReference type="ARBA" id="ARBA00001933"/>
    </source>
</evidence>
<dbReference type="Pfam" id="PF00155">
    <property type="entry name" value="Aminotran_1_2"/>
    <property type="match status" value="1"/>
</dbReference>
<dbReference type="Gene3D" id="3.90.1150.10">
    <property type="entry name" value="Aspartate Aminotransferase, domain 1"/>
    <property type="match status" value="1"/>
</dbReference>
<dbReference type="CDD" id="cd00609">
    <property type="entry name" value="AAT_like"/>
    <property type="match status" value="1"/>
</dbReference>
<dbReference type="OrthoDB" id="9813612at2"/>
<organism evidence="6 7">
    <name type="scientific">Saprospira grandis DSM 2844</name>
    <dbReference type="NCBI Taxonomy" id="694433"/>
    <lineage>
        <taxon>Bacteria</taxon>
        <taxon>Pseudomonadati</taxon>
        <taxon>Bacteroidota</taxon>
        <taxon>Saprospiria</taxon>
        <taxon>Saprospirales</taxon>
        <taxon>Saprospiraceae</taxon>
        <taxon>Saprospira</taxon>
    </lineage>
</organism>
<dbReference type="PANTHER" id="PTHR42885:SF2">
    <property type="entry name" value="HISTIDINOL-PHOSPHATE AMINOTRANSFERASE"/>
    <property type="match status" value="1"/>
</dbReference>
<protein>
    <submittedName>
        <fullName evidence="6">PLP-dependent enzyme, histidinol-phosphate/aromatic aminotransferase or cobyric acid decarboxylase</fullName>
    </submittedName>
</protein>
<dbReference type="EMBL" id="JH719942">
    <property type="protein sequence ID" value="EJF52463.1"/>
    <property type="molecule type" value="Genomic_DNA"/>
</dbReference>
<evidence type="ECO:0000256" key="4">
    <source>
        <dbReference type="ARBA" id="ARBA00022898"/>
    </source>
</evidence>
<dbReference type="AlphaFoldDB" id="J1I2D5"/>
<evidence type="ECO:0000256" key="2">
    <source>
        <dbReference type="ARBA" id="ARBA00022576"/>
    </source>
</evidence>
<dbReference type="Gene3D" id="3.40.640.10">
    <property type="entry name" value="Type I PLP-dependent aspartate aminotransferase-like (Major domain)"/>
    <property type="match status" value="1"/>
</dbReference>
<comment type="cofactor">
    <cofactor evidence="1">
        <name>pyridoxal 5'-phosphate</name>
        <dbReference type="ChEBI" id="CHEBI:597326"/>
    </cofactor>
</comment>
<keyword evidence="2 6" id="KW-0032">Aminotransferase</keyword>
<dbReference type="InterPro" id="IPR015422">
    <property type="entry name" value="PyrdxlP-dep_Trfase_small"/>
</dbReference>
<dbReference type="Proteomes" id="UP000005113">
    <property type="component" value="Unassembled WGS sequence"/>
</dbReference>
<dbReference type="SUPFAM" id="SSF53383">
    <property type="entry name" value="PLP-dependent transferases"/>
    <property type="match status" value="1"/>
</dbReference>
<dbReference type="InterPro" id="IPR004839">
    <property type="entry name" value="Aminotransferase_I/II_large"/>
</dbReference>
<dbReference type="InterPro" id="IPR015421">
    <property type="entry name" value="PyrdxlP-dep_Trfase_major"/>
</dbReference>
<dbReference type="PANTHER" id="PTHR42885">
    <property type="entry name" value="HISTIDINOL-PHOSPHATE AMINOTRANSFERASE-RELATED"/>
    <property type="match status" value="1"/>
</dbReference>
<evidence type="ECO:0000313" key="7">
    <source>
        <dbReference type="Proteomes" id="UP000005113"/>
    </source>
</evidence>
<dbReference type="HOGENOM" id="CLU_017584_3_1_10"/>
<accession>J1I2D5</accession>